<sequence>MSPLLARSSKIIRAAEGSKVFSLTEFRLCGQGTLRRRRVREKMNRLTFGTNTTAGCQNGLARQQGGL</sequence>
<keyword evidence="2" id="KW-1185">Reference proteome</keyword>
<name>A0ABQ0PV47_9PROT</name>
<accession>A0ABQ0PV47</accession>
<gene>
    <name evidence="1" type="ORF">AA14337_2312</name>
</gene>
<proteinExistence type="predicted"/>
<dbReference type="Proteomes" id="UP001065047">
    <property type="component" value="Unassembled WGS sequence"/>
</dbReference>
<dbReference type="EMBL" id="BAPF01000030">
    <property type="protein sequence ID" value="GBQ82327.1"/>
    <property type="molecule type" value="Genomic_DNA"/>
</dbReference>
<evidence type="ECO:0000313" key="2">
    <source>
        <dbReference type="Proteomes" id="UP001065047"/>
    </source>
</evidence>
<evidence type="ECO:0000313" key="1">
    <source>
        <dbReference type="EMBL" id="GBQ82327.1"/>
    </source>
</evidence>
<reference evidence="1" key="1">
    <citation type="submission" date="2013-04" db="EMBL/GenBank/DDBJ databases">
        <title>The genome sequencing project of 58 acetic acid bacteria.</title>
        <authorList>
            <person name="Okamoto-Kainuma A."/>
            <person name="Ishikawa M."/>
            <person name="Umino S."/>
            <person name="Koizumi Y."/>
            <person name="Shiwa Y."/>
            <person name="Yoshikawa H."/>
            <person name="Matsutani M."/>
            <person name="Matsushita K."/>
        </authorList>
    </citation>
    <scope>NUCLEOTIDE SEQUENCE</scope>
    <source>
        <strain evidence="1">DSM 14337</strain>
    </source>
</reference>
<protein>
    <submittedName>
        <fullName evidence="1">Uncharacterized protein</fullName>
    </submittedName>
</protein>
<organism evidence="1 2">
    <name type="scientific">Acetobacter malorum DSM 14337</name>
    <dbReference type="NCBI Taxonomy" id="1307910"/>
    <lineage>
        <taxon>Bacteria</taxon>
        <taxon>Pseudomonadati</taxon>
        <taxon>Pseudomonadota</taxon>
        <taxon>Alphaproteobacteria</taxon>
        <taxon>Acetobacterales</taxon>
        <taxon>Acetobacteraceae</taxon>
        <taxon>Acetobacter</taxon>
    </lineage>
</organism>
<comment type="caution">
    <text evidence="1">The sequence shown here is derived from an EMBL/GenBank/DDBJ whole genome shotgun (WGS) entry which is preliminary data.</text>
</comment>